<name>A0A833W0K2_9POAL</name>
<evidence type="ECO:0008006" key="4">
    <source>
        <dbReference type="Google" id="ProtNLM"/>
    </source>
</evidence>
<sequence>MRLPRQKGEPKANGRRFQADQQQLNRDDPLSKKDREEGWQTVKRRHIGRFNPRGDAAQRNIFHNNRKGDQRPNTRYTKFNLNKCFRCLSGEHRVAQRRESVRCHKCLKLGHYSNRCTIKLQPTPQPKPYIPSRTFVHPNTTFAQVVSQRKEMNAEINEDDLQPFWDERPAKEEVKRNKYLLVFHNEELRDATVQERPYAIPALGVQFTLFAWEPTDGFQYLPPRYEAWVRLLDVPLHMWNNEQIIRLMATLGTIMNIMPYGLNAQQLEHITVHLTTRHPRRTKWLKIRMGDLSKRIKVQLLVWGAEEAPNFRPPPPLTQPRQRQQPLRRTPQQQQHRRPPSPNIHSYSGESSEDSNAHS</sequence>
<reference evidence="2" key="1">
    <citation type="submission" date="2020-01" db="EMBL/GenBank/DDBJ databases">
        <title>Genome sequence of Kobresia littledalei, the first chromosome-level genome in the family Cyperaceae.</title>
        <authorList>
            <person name="Qu G."/>
        </authorList>
    </citation>
    <scope>NUCLEOTIDE SEQUENCE</scope>
    <source>
        <strain evidence="2">C.B.Clarke</strain>
        <tissue evidence="2">Leaf</tissue>
    </source>
</reference>
<protein>
    <recommendedName>
        <fullName evidence="4">CCHC-type domain-containing protein</fullName>
    </recommendedName>
</protein>
<evidence type="ECO:0000313" key="2">
    <source>
        <dbReference type="EMBL" id="KAF3339284.1"/>
    </source>
</evidence>
<comment type="caution">
    <text evidence="2">The sequence shown here is derived from an EMBL/GenBank/DDBJ whole genome shotgun (WGS) entry which is preliminary data.</text>
</comment>
<evidence type="ECO:0000313" key="3">
    <source>
        <dbReference type="Proteomes" id="UP000623129"/>
    </source>
</evidence>
<proteinExistence type="predicted"/>
<gene>
    <name evidence="2" type="ORF">FCM35_KLT16755</name>
</gene>
<keyword evidence="3" id="KW-1185">Reference proteome</keyword>
<dbReference type="EMBL" id="SWLB01000004">
    <property type="protein sequence ID" value="KAF3339284.1"/>
    <property type="molecule type" value="Genomic_DNA"/>
</dbReference>
<feature type="compositionally biased region" description="Low complexity" evidence="1">
    <location>
        <begin position="319"/>
        <end position="334"/>
    </location>
</feature>
<organism evidence="2 3">
    <name type="scientific">Carex littledalei</name>
    <dbReference type="NCBI Taxonomy" id="544730"/>
    <lineage>
        <taxon>Eukaryota</taxon>
        <taxon>Viridiplantae</taxon>
        <taxon>Streptophyta</taxon>
        <taxon>Embryophyta</taxon>
        <taxon>Tracheophyta</taxon>
        <taxon>Spermatophyta</taxon>
        <taxon>Magnoliopsida</taxon>
        <taxon>Liliopsida</taxon>
        <taxon>Poales</taxon>
        <taxon>Cyperaceae</taxon>
        <taxon>Cyperoideae</taxon>
        <taxon>Cariceae</taxon>
        <taxon>Carex</taxon>
        <taxon>Carex subgen. Euthyceras</taxon>
    </lineage>
</organism>
<dbReference type="Proteomes" id="UP000623129">
    <property type="component" value="Unassembled WGS sequence"/>
</dbReference>
<feature type="compositionally biased region" description="Basic and acidic residues" evidence="1">
    <location>
        <begin position="1"/>
        <end position="12"/>
    </location>
</feature>
<feature type="region of interest" description="Disordered" evidence="1">
    <location>
        <begin position="1"/>
        <end position="74"/>
    </location>
</feature>
<feature type="region of interest" description="Disordered" evidence="1">
    <location>
        <begin position="307"/>
        <end position="359"/>
    </location>
</feature>
<accession>A0A833W0K2</accession>
<evidence type="ECO:0000256" key="1">
    <source>
        <dbReference type="SAM" id="MobiDB-lite"/>
    </source>
</evidence>
<dbReference type="AlphaFoldDB" id="A0A833W0K2"/>
<feature type="compositionally biased region" description="Basic and acidic residues" evidence="1">
    <location>
        <begin position="25"/>
        <end position="38"/>
    </location>
</feature>